<keyword evidence="1" id="KW-1133">Transmembrane helix</keyword>
<gene>
    <name evidence="2" type="ORF">ATW55_09325</name>
</gene>
<sequence length="136" mass="15108">MLLVTSFFGSIVGFIACYKIVAKMHHVNKSLQMRICMLNSMSLAFIFAMLIELTTGSKSLAIIIPVATVCLPMVLMMKPFSVLDMTESCIATLMSVSMSVMLIGMIDSTVIWVIQCVLVAIEVMLYLTVVRRAQFR</sequence>
<dbReference type="EMBL" id="LPVJ01000031">
    <property type="protein sequence ID" value="KUO95916.1"/>
    <property type="molecule type" value="Genomic_DNA"/>
</dbReference>
<name>A0A117SXT7_9BACL</name>
<dbReference type="OrthoDB" id="9878574at2"/>
<reference evidence="2 3" key="1">
    <citation type="submission" date="2015-12" db="EMBL/GenBank/DDBJ databases">
        <title>Draft genome sequence of Acidibacillus ferrooxidans ITV001, isolated from a chalcopyrite acid mine drainage site in Brazil.</title>
        <authorList>
            <person name="Dall'Agnol H."/>
            <person name="Nancucheo I."/>
            <person name="Johnson B."/>
            <person name="Oliveira R."/>
            <person name="Leite L."/>
            <person name="Pylro V."/>
            <person name="Nunes G.L."/>
            <person name="Tzotzos G."/>
            <person name="Fernandes G.R."/>
            <person name="Dutra J."/>
            <person name="Orellana S.C."/>
            <person name="Oliveira G."/>
        </authorList>
    </citation>
    <scope>NUCLEOTIDE SEQUENCE [LARGE SCALE GENOMIC DNA]</scope>
    <source>
        <strain evidence="3">ITV01</strain>
    </source>
</reference>
<feature type="transmembrane region" description="Helical" evidence="1">
    <location>
        <begin position="6"/>
        <end position="22"/>
    </location>
</feature>
<dbReference type="AlphaFoldDB" id="A0A117SXT7"/>
<evidence type="ECO:0000313" key="3">
    <source>
        <dbReference type="Proteomes" id="UP000053557"/>
    </source>
</evidence>
<keyword evidence="3" id="KW-1185">Reference proteome</keyword>
<evidence type="ECO:0000256" key="1">
    <source>
        <dbReference type="SAM" id="Phobius"/>
    </source>
</evidence>
<protein>
    <submittedName>
        <fullName evidence="2">Uncharacterized protein</fullName>
    </submittedName>
</protein>
<feature type="transmembrane region" description="Helical" evidence="1">
    <location>
        <begin position="112"/>
        <end position="130"/>
    </location>
</feature>
<dbReference type="RefSeq" id="WP_067715733.1">
    <property type="nucleotide sequence ID" value="NZ_LPVJ01000031.1"/>
</dbReference>
<dbReference type="Proteomes" id="UP000053557">
    <property type="component" value="Unassembled WGS sequence"/>
</dbReference>
<keyword evidence="1" id="KW-0812">Transmembrane</keyword>
<accession>A0A117SXT7</accession>
<evidence type="ECO:0000313" key="2">
    <source>
        <dbReference type="EMBL" id="KUO95916.1"/>
    </source>
</evidence>
<comment type="caution">
    <text evidence="2">The sequence shown here is derived from an EMBL/GenBank/DDBJ whole genome shotgun (WGS) entry which is preliminary data.</text>
</comment>
<feature type="transmembrane region" description="Helical" evidence="1">
    <location>
        <begin position="34"/>
        <end position="53"/>
    </location>
</feature>
<proteinExistence type="predicted"/>
<feature type="transmembrane region" description="Helical" evidence="1">
    <location>
        <begin position="89"/>
        <end position="106"/>
    </location>
</feature>
<feature type="transmembrane region" description="Helical" evidence="1">
    <location>
        <begin position="59"/>
        <end position="77"/>
    </location>
</feature>
<organism evidence="2 3">
    <name type="scientific">Ferroacidibacillus organovorans</name>
    <dbReference type="NCBI Taxonomy" id="1765683"/>
    <lineage>
        <taxon>Bacteria</taxon>
        <taxon>Bacillati</taxon>
        <taxon>Bacillota</taxon>
        <taxon>Bacilli</taxon>
        <taxon>Bacillales</taxon>
        <taxon>Alicyclobacillaceae</taxon>
        <taxon>Ferroacidibacillus</taxon>
    </lineage>
</organism>
<keyword evidence="1" id="KW-0472">Membrane</keyword>